<dbReference type="Proteomes" id="UP001056386">
    <property type="component" value="Chromosome 1"/>
</dbReference>
<accession>A0ABY5BER8</accession>
<reference evidence="1" key="1">
    <citation type="submission" date="2022-06" db="EMBL/GenBank/DDBJ databases">
        <title>Draft genome sequence of Burkholderia glumae strain GR20004 isolated from rice panicle showing bacterial panicle blight.</title>
        <authorList>
            <person name="Choi S.Y."/>
            <person name="Lee Y.H."/>
        </authorList>
    </citation>
    <scope>NUCLEOTIDE SEQUENCE</scope>
    <source>
        <strain evidence="1">GR20004</strain>
    </source>
</reference>
<evidence type="ECO:0000313" key="2">
    <source>
        <dbReference type="Proteomes" id="UP001056386"/>
    </source>
</evidence>
<organism evidence="1 2">
    <name type="scientific">Burkholderia glumae</name>
    <name type="common">Pseudomonas glumae</name>
    <dbReference type="NCBI Taxonomy" id="337"/>
    <lineage>
        <taxon>Bacteria</taxon>
        <taxon>Pseudomonadati</taxon>
        <taxon>Pseudomonadota</taxon>
        <taxon>Betaproteobacteria</taxon>
        <taxon>Burkholderiales</taxon>
        <taxon>Burkholderiaceae</taxon>
        <taxon>Burkholderia</taxon>
    </lineage>
</organism>
<dbReference type="EMBL" id="CP099587">
    <property type="protein sequence ID" value="USS45383.1"/>
    <property type="molecule type" value="Genomic_DNA"/>
</dbReference>
<keyword evidence="2" id="KW-1185">Reference proteome</keyword>
<evidence type="ECO:0000313" key="1">
    <source>
        <dbReference type="EMBL" id="USS45383.1"/>
    </source>
</evidence>
<gene>
    <name evidence="1" type="ORF">NFI99_27790</name>
</gene>
<protein>
    <submittedName>
        <fullName evidence="1">Uncharacterized protein</fullName>
    </submittedName>
</protein>
<proteinExistence type="predicted"/>
<sequence length="164" mass="17697">MTLDDINEGAISSALAILPRAMDSAPARVELLAIGQQESGFADRVQKGGGPARGFWQCEQGTPQTRGGIWGVYLHSASRYWLSVLCGVRGIAFTPGAIYQAVATDDVLAAGVARLLLFTDPKALPAVNDAAGAWALYQRVWRPGKPRPDTWPRFHQNAQEVIQP</sequence>
<name>A0ABY5BER8_BURGL</name>
<dbReference type="RefSeq" id="WP_186047652.1">
    <property type="nucleotide sequence ID" value="NZ_CP033666.1"/>
</dbReference>